<feature type="region of interest" description="Disordered" evidence="1">
    <location>
        <begin position="478"/>
        <end position="516"/>
    </location>
</feature>
<evidence type="ECO:0000256" key="1">
    <source>
        <dbReference type="SAM" id="MobiDB-lite"/>
    </source>
</evidence>
<evidence type="ECO:0000313" key="3">
    <source>
        <dbReference type="Proteomes" id="UP001437256"/>
    </source>
</evidence>
<feature type="region of interest" description="Disordered" evidence="1">
    <location>
        <begin position="1"/>
        <end position="53"/>
    </location>
</feature>
<accession>A0ABR2ZU05</accession>
<name>A0ABR2ZU05_9AGAR</name>
<organism evidence="2 3">
    <name type="scientific">Marasmius tenuissimus</name>
    <dbReference type="NCBI Taxonomy" id="585030"/>
    <lineage>
        <taxon>Eukaryota</taxon>
        <taxon>Fungi</taxon>
        <taxon>Dikarya</taxon>
        <taxon>Basidiomycota</taxon>
        <taxon>Agaricomycotina</taxon>
        <taxon>Agaricomycetes</taxon>
        <taxon>Agaricomycetidae</taxon>
        <taxon>Agaricales</taxon>
        <taxon>Marasmiineae</taxon>
        <taxon>Marasmiaceae</taxon>
        <taxon>Marasmius</taxon>
    </lineage>
</organism>
<evidence type="ECO:0000313" key="2">
    <source>
        <dbReference type="EMBL" id="KAL0064795.1"/>
    </source>
</evidence>
<feature type="compositionally biased region" description="Polar residues" evidence="1">
    <location>
        <begin position="653"/>
        <end position="664"/>
    </location>
</feature>
<feature type="region of interest" description="Disordered" evidence="1">
    <location>
        <begin position="652"/>
        <end position="683"/>
    </location>
</feature>
<keyword evidence="3" id="KW-1185">Reference proteome</keyword>
<feature type="compositionally biased region" description="Polar residues" evidence="1">
    <location>
        <begin position="147"/>
        <end position="159"/>
    </location>
</feature>
<sequence length="788" mass="85664">MAGANYMGGKRNAAKSRAKDKTTRAQNRFFGQRRLNLATQRLTEGKGPGSMKLLSATRSIPDISLSHARKHQDPLEDDLDAYIPPPIHIAPCLSISEGRLKDLNKENSGSSSSGKTSRVLEAIDTTEPASMRAAIDRILALPDLAGISNQPQRAKSSMQSKRRPSPSLTSPMPKRRVISPLPPSSEPRSVLTSSPTLPFGDESEELRQMNVSSSDSSPWIGVDAEQEKNEGSDDECVSESSAETMPVEELLECKPSTSASTPDPQDAEWLYDNLTLTPVSHHTSEVAHSPLHCTDHFMPKFTFSGNVLDYEDPWKAVGLVIGLEKPPHSPLKPRNFTAMLAQIPSPDPSVQFSSPRGVRRFRDSLFSGSVSPLDDHEEEVMNDEDTYIGSCLPISQVHDTPLPTTKEMRSIHHRMSSPRSPTSLFSCYSVLEATEEATDVPARDASAYEISPGHSSVEDYDHNVDSHDIEDVQIGEEAERGEAVESEGTYQGSPDKGSCLYAEESDANGTISPENATANQHATYSSIKELLLADEYPPASPSPIPVPRLADHSNPTAGHFDFVSARPSFRTPHAGMYRATRKLTLTPTFDNVTPQGGTLQFPCPATPFHRTLSSKHSISQINSTFDRSNTSVDLQSSRDCYLHIPSPLPLHSRTLQPFASTSSNPRDEQRAVNSTHSSPVIKPRLIPCPTSLDHRSSPSSNFTDDAIIQQPALSTLYGPQDAFIACASVNDGIMDASGSTTQLPGGSHDCNDTDRDVSMDLTGTAITSEDVGLWKGPSLFDDEDVESD</sequence>
<feature type="compositionally biased region" description="Polar residues" evidence="1">
    <location>
        <begin position="507"/>
        <end position="516"/>
    </location>
</feature>
<gene>
    <name evidence="2" type="ORF">AAF712_008192</name>
</gene>
<dbReference type="EMBL" id="JBBXMP010000056">
    <property type="protein sequence ID" value="KAL0064795.1"/>
    <property type="molecule type" value="Genomic_DNA"/>
</dbReference>
<proteinExistence type="predicted"/>
<dbReference type="Proteomes" id="UP001437256">
    <property type="component" value="Unassembled WGS sequence"/>
</dbReference>
<reference evidence="2 3" key="1">
    <citation type="submission" date="2024-05" db="EMBL/GenBank/DDBJ databases">
        <title>A draft genome resource for the thread blight pathogen Marasmius tenuissimus strain MS-2.</title>
        <authorList>
            <person name="Yulfo-Soto G.E."/>
            <person name="Baruah I.K."/>
            <person name="Amoako-Attah I."/>
            <person name="Bukari Y."/>
            <person name="Meinhardt L.W."/>
            <person name="Bailey B.A."/>
            <person name="Cohen S.P."/>
        </authorList>
    </citation>
    <scope>NUCLEOTIDE SEQUENCE [LARGE SCALE GENOMIC DNA]</scope>
    <source>
        <strain evidence="2 3">MS-2</strain>
    </source>
</reference>
<comment type="caution">
    <text evidence="2">The sequence shown here is derived from an EMBL/GenBank/DDBJ whole genome shotgun (WGS) entry which is preliminary data.</text>
</comment>
<feature type="compositionally biased region" description="Polar residues" evidence="1">
    <location>
        <begin position="186"/>
        <end position="196"/>
    </location>
</feature>
<protein>
    <submittedName>
        <fullName evidence="2">Uncharacterized protein</fullName>
    </submittedName>
</protein>
<feature type="region of interest" description="Disordered" evidence="1">
    <location>
        <begin position="146"/>
        <end position="244"/>
    </location>
</feature>